<comment type="caution">
    <text evidence="1">The sequence shown here is derived from an EMBL/GenBank/DDBJ whole genome shotgun (WGS) entry which is preliminary data.</text>
</comment>
<evidence type="ECO:0000313" key="1">
    <source>
        <dbReference type="EMBL" id="GAH09745.1"/>
    </source>
</evidence>
<gene>
    <name evidence="1" type="ORF">S01H4_61299</name>
</gene>
<name>X1DNB1_9ZZZZ</name>
<organism evidence="1">
    <name type="scientific">marine sediment metagenome</name>
    <dbReference type="NCBI Taxonomy" id="412755"/>
    <lineage>
        <taxon>unclassified sequences</taxon>
        <taxon>metagenomes</taxon>
        <taxon>ecological metagenomes</taxon>
    </lineage>
</organism>
<sequence length="42" mass="5082">MKIEMENLLNRIHNPKELEYIITEKEKDTIKKQTKKIEIKGI</sequence>
<proteinExistence type="predicted"/>
<dbReference type="EMBL" id="BART01036316">
    <property type="protein sequence ID" value="GAH09745.1"/>
    <property type="molecule type" value="Genomic_DNA"/>
</dbReference>
<dbReference type="AlphaFoldDB" id="X1DNB1"/>
<protein>
    <submittedName>
        <fullName evidence="1">Uncharacterized protein</fullName>
    </submittedName>
</protein>
<accession>X1DNB1</accession>
<reference evidence="1" key="1">
    <citation type="journal article" date="2014" name="Front. Microbiol.">
        <title>High frequency of phylogenetically diverse reductive dehalogenase-homologous genes in deep subseafloor sedimentary metagenomes.</title>
        <authorList>
            <person name="Kawai M."/>
            <person name="Futagami T."/>
            <person name="Toyoda A."/>
            <person name="Takaki Y."/>
            <person name="Nishi S."/>
            <person name="Hori S."/>
            <person name="Arai W."/>
            <person name="Tsubouchi T."/>
            <person name="Morono Y."/>
            <person name="Uchiyama I."/>
            <person name="Ito T."/>
            <person name="Fujiyama A."/>
            <person name="Inagaki F."/>
            <person name="Takami H."/>
        </authorList>
    </citation>
    <scope>NUCLEOTIDE SEQUENCE</scope>
    <source>
        <strain evidence="1">Expedition CK06-06</strain>
    </source>
</reference>